<dbReference type="VEuPathDB" id="FungiDB:PDIP_49520"/>
<protein>
    <submittedName>
        <fullName evidence="4">Phospholipase/carboxylesterase/thioesterase</fullName>
    </submittedName>
</protein>
<dbReference type="VEuPathDB" id="FungiDB:PDIP_49510"/>
<dbReference type="GO" id="GO:0005737">
    <property type="term" value="C:cytoplasm"/>
    <property type="evidence" value="ECO:0007669"/>
    <property type="project" value="TreeGrafter"/>
</dbReference>
<evidence type="ECO:0000256" key="1">
    <source>
        <dbReference type="ARBA" id="ARBA00006499"/>
    </source>
</evidence>
<proteinExistence type="inferred from homology"/>
<dbReference type="GO" id="GO:0072330">
    <property type="term" value="P:monocarboxylic acid biosynthetic process"/>
    <property type="evidence" value="ECO:0007669"/>
    <property type="project" value="UniProtKB-ARBA"/>
</dbReference>
<dbReference type="PANTHER" id="PTHR10655">
    <property type="entry name" value="LYSOPHOSPHOLIPASE-RELATED"/>
    <property type="match status" value="1"/>
</dbReference>
<dbReference type="Pfam" id="PF02230">
    <property type="entry name" value="Abhydrolase_2"/>
    <property type="match status" value="1"/>
</dbReference>
<dbReference type="Proteomes" id="UP000595662">
    <property type="component" value="Chromosome 2"/>
</dbReference>
<evidence type="ECO:0000256" key="2">
    <source>
        <dbReference type="SAM" id="MobiDB-lite"/>
    </source>
</evidence>
<dbReference type="InterPro" id="IPR029058">
    <property type="entry name" value="AB_hydrolase_fold"/>
</dbReference>
<evidence type="ECO:0000313" key="4">
    <source>
        <dbReference type="EMBL" id="QQK43487.1"/>
    </source>
</evidence>
<dbReference type="RefSeq" id="XP_014533945.2">
    <property type="nucleotide sequence ID" value="XM_014678459.2"/>
</dbReference>
<dbReference type="PANTHER" id="PTHR10655:SF67">
    <property type="entry name" value="PHOSPHOLIPASE_CARBOXYLESTERASE SUPERFAMILY (AFU_ORTHOLOGUE AFUA_5G09340)"/>
    <property type="match status" value="1"/>
</dbReference>
<dbReference type="GO" id="GO:0017000">
    <property type="term" value="P:antibiotic biosynthetic process"/>
    <property type="evidence" value="ECO:0007669"/>
    <property type="project" value="UniProtKB-ARBA"/>
</dbReference>
<reference evidence="4 5" key="1">
    <citation type="submission" date="2020-08" db="EMBL/GenBank/DDBJ databases">
        <title>The completed genome sequence of the pathogenic ascomycete fungus Penicillium digitatum.</title>
        <authorList>
            <person name="Wang M."/>
        </authorList>
    </citation>
    <scope>NUCLEOTIDE SEQUENCE [LARGE SCALE GENOMIC DNA]</scope>
    <source>
        <strain evidence="4 5">PdW03</strain>
    </source>
</reference>
<dbReference type="GO" id="GO:0008474">
    <property type="term" value="F:palmitoyl-(protein) hydrolase activity"/>
    <property type="evidence" value="ECO:0007669"/>
    <property type="project" value="TreeGrafter"/>
</dbReference>
<dbReference type="EMBL" id="CP060775">
    <property type="protein sequence ID" value="QQK43487.1"/>
    <property type="molecule type" value="Genomic_DNA"/>
</dbReference>
<dbReference type="InterPro" id="IPR050565">
    <property type="entry name" value="LYPA1-2/EST-like"/>
</dbReference>
<evidence type="ECO:0000313" key="5">
    <source>
        <dbReference type="Proteomes" id="UP000595662"/>
    </source>
</evidence>
<dbReference type="GO" id="GO:0052689">
    <property type="term" value="F:carboxylic ester hydrolase activity"/>
    <property type="evidence" value="ECO:0007669"/>
    <property type="project" value="TreeGrafter"/>
</dbReference>
<accession>A0A7T6XM49</accession>
<dbReference type="Gene3D" id="3.40.50.1820">
    <property type="entry name" value="alpha/beta hydrolase"/>
    <property type="match status" value="1"/>
</dbReference>
<gene>
    <name evidence="4" type="ORF">Pdw03_7388</name>
</gene>
<dbReference type="AlphaFoldDB" id="A0A7T6XM49"/>
<sequence length="405" mass="43680">MPTKTPTPSDFPSELTVTVTPAPPSPSPTQSASPAPNILLLLHGLGDTAASFTKFAEAIRLPETTIVTVQGTAPLPFDLGGFHWGDDVSFDSATGALDMDAGLTRSTKILVSDVVRGTLVQKCGYALREIMVLGFGQGGMAALALAREVGLKGNGSVGSGEFGALSGVISIGAPYPLSGSRVGDTNRSPVLLVAGRDSVAVSDEAVRRTKQVFEFVEVSRYARKGDGMPSSREEMLPVMQFFARRLRILIHNTTHQTNMAYNLSIEVFGPGESRIHRSHWGFMINKPGNLEFGDLLQVEVIDSDRLWYGFAPRYATKIIDKAAVGMCKIADLTSQQRHDAIRIIEKEPAPKNSIGRCQDWVFDALLALEIEELVPSGTSAFWKDMIGRPAHEVAAACGTQWTCFD</sequence>
<dbReference type="KEGG" id="pdp:PDIP_49510"/>
<name>A0A7T6XM49_PENDI</name>
<dbReference type="GeneID" id="26233268"/>
<dbReference type="SUPFAM" id="SSF53474">
    <property type="entry name" value="alpha/beta-Hydrolases"/>
    <property type="match status" value="1"/>
</dbReference>
<feature type="domain" description="Phospholipase/carboxylesterase/thioesterase" evidence="3">
    <location>
        <begin position="31"/>
        <end position="158"/>
    </location>
</feature>
<organism evidence="4 5">
    <name type="scientific">Penicillium digitatum</name>
    <name type="common">Green mold</name>
    <dbReference type="NCBI Taxonomy" id="36651"/>
    <lineage>
        <taxon>Eukaryota</taxon>
        <taxon>Fungi</taxon>
        <taxon>Dikarya</taxon>
        <taxon>Ascomycota</taxon>
        <taxon>Pezizomycotina</taxon>
        <taxon>Eurotiomycetes</taxon>
        <taxon>Eurotiomycetidae</taxon>
        <taxon>Eurotiales</taxon>
        <taxon>Aspergillaceae</taxon>
        <taxon>Penicillium</taxon>
    </lineage>
</organism>
<dbReference type="InterPro" id="IPR003140">
    <property type="entry name" value="PLipase/COase/thioEstase"/>
</dbReference>
<comment type="similarity">
    <text evidence="1">Belongs to the AB hydrolase superfamily. AB hydrolase 2 family.</text>
</comment>
<feature type="region of interest" description="Disordered" evidence="2">
    <location>
        <begin position="1"/>
        <end position="33"/>
    </location>
</feature>
<feature type="compositionally biased region" description="Polar residues" evidence="2">
    <location>
        <begin position="1"/>
        <end position="10"/>
    </location>
</feature>
<evidence type="ECO:0000259" key="3">
    <source>
        <dbReference type="Pfam" id="PF02230"/>
    </source>
</evidence>